<reference evidence="6 7" key="1">
    <citation type="journal article" date="2014" name="PLoS ONE">
        <title>The first complete genome sequence of the class fimbriimonadia in the phylum armatimonadetes.</title>
        <authorList>
            <person name="Hu Z.Y."/>
            <person name="Wang Y.Z."/>
            <person name="Im W.T."/>
            <person name="Wang S.Y."/>
            <person name="Zhao G.P."/>
            <person name="Zheng H.J."/>
            <person name="Quan Z.X."/>
        </authorList>
    </citation>
    <scope>NUCLEOTIDE SEQUENCE [LARGE SCALE GENOMIC DNA]</scope>
    <source>
        <strain evidence="6">Gsoil 348</strain>
    </source>
</reference>
<dbReference type="InterPro" id="IPR010982">
    <property type="entry name" value="Lambda_DNA-bd_dom_sf"/>
</dbReference>
<protein>
    <submittedName>
        <fullName evidence="6">LacI-family protein transcriptional regulator</fullName>
    </submittedName>
</protein>
<keyword evidence="1" id="KW-0678">Repressor</keyword>
<dbReference type="PANTHER" id="PTHR30146">
    <property type="entry name" value="LACI-RELATED TRANSCRIPTIONAL REPRESSOR"/>
    <property type="match status" value="1"/>
</dbReference>
<dbReference type="HOGENOM" id="CLU_037628_6_1_0"/>
<keyword evidence="3" id="KW-0238">DNA-binding</keyword>
<dbReference type="InterPro" id="IPR028082">
    <property type="entry name" value="Peripla_BP_I"/>
</dbReference>
<dbReference type="CDD" id="cd06267">
    <property type="entry name" value="PBP1_LacI_sugar_binding-like"/>
    <property type="match status" value="1"/>
</dbReference>
<sequence length="329" mass="35941">MVTLKDIALKVGVDISTVSKVLQGAPIRVSDAKRDQILRTAAELNYQPNVVARGLRLRKSGAIAMVVPTTTNYLYPEIIGGAEDAADEHGYILFLVKQSRSDPLQQLTSVVGQGRVDGLLFADDVPEPRFLDRLMEQKVPFISLNRMGTEDRRYVSLNDEAGFALQARHLVSLGHKSIVFVAVVPQSYVARICQGFFEEALRGSESQLHVLRCDFGGDDCNAVADQLLALRPRPTAVAAASVLVASRLVGILRSRGVAVPEEISVIGYHDSPVAVWPPPGVTTVKMPSRLQGRRGVERLLEVIEGRDFPGEVLAEAPEILERGTCKKRE</sequence>
<dbReference type="SUPFAM" id="SSF53822">
    <property type="entry name" value="Periplasmic binding protein-like I"/>
    <property type="match status" value="1"/>
</dbReference>
<dbReference type="Gene3D" id="1.10.260.40">
    <property type="entry name" value="lambda repressor-like DNA-binding domains"/>
    <property type="match status" value="1"/>
</dbReference>
<dbReference type="Pfam" id="PF00356">
    <property type="entry name" value="LacI"/>
    <property type="match status" value="1"/>
</dbReference>
<dbReference type="InterPro" id="IPR000843">
    <property type="entry name" value="HTH_LacI"/>
</dbReference>
<evidence type="ECO:0000313" key="7">
    <source>
        <dbReference type="Proteomes" id="UP000027982"/>
    </source>
</evidence>
<dbReference type="PROSITE" id="PS50932">
    <property type="entry name" value="HTH_LACI_2"/>
    <property type="match status" value="1"/>
</dbReference>
<dbReference type="OrthoDB" id="9816215at2"/>
<dbReference type="GO" id="GO:0000976">
    <property type="term" value="F:transcription cis-regulatory region binding"/>
    <property type="evidence" value="ECO:0007669"/>
    <property type="project" value="TreeGrafter"/>
</dbReference>
<dbReference type="Gene3D" id="3.40.50.2300">
    <property type="match status" value="2"/>
</dbReference>
<dbReference type="SUPFAM" id="SSF47413">
    <property type="entry name" value="lambda repressor-like DNA-binding domains"/>
    <property type="match status" value="1"/>
</dbReference>
<evidence type="ECO:0000256" key="2">
    <source>
        <dbReference type="ARBA" id="ARBA00023015"/>
    </source>
</evidence>
<keyword evidence="2" id="KW-0805">Transcription regulation</keyword>
<dbReference type="STRING" id="661478.OP10G_1372"/>
<dbReference type="GO" id="GO:0003700">
    <property type="term" value="F:DNA-binding transcription factor activity"/>
    <property type="evidence" value="ECO:0007669"/>
    <property type="project" value="TreeGrafter"/>
</dbReference>
<dbReference type="Pfam" id="PF13377">
    <property type="entry name" value="Peripla_BP_3"/>
    <property type="match status" value="1"/>
</dbReference>
<keyword evidence="4" id="KW-0804">Transcription</keyword>
<name>A0A068NPQ4_FIMGI</name>
<dbReference type="AlphaFoldDB" id="A0A068NPQ4"/>
<accession>A0A068NPQ4</accession>
<evidence type="ECO:0000259" key="5">
    <source>
        <dbReference type="PROSITE" id="PS50932"/>
    </source>
</evidence>
<organism evidence="6 7">
    <name type="scientific">Fimbriimonas ginsengisoli Gsoil 348</name>
    <dbReference type="NCBI Taxonomy" id="661478"/>
    <lineage>
        <taxon>Bacteria</taxon>
        <taxon>Bacillati</taxon>
        <taxon>Armatimonadota</taxon>
        <taxon>Fimbriimonadia</taxon>
        <taxon>Fimbriimonadales</taxon>
        <taxon>Fimbriimonadaceae</taxon>
        <taxon>Fimbriimonas</taxon>
    </lineage>
</organism>
<evidence type="ECO:0000256" key="1">
    <source>
        <dbReference type="ARBA" id="ARBA00022491"/>
    </source>
</evidence>
<evidence type="ECO:0000256" key="4">
    <source>
        <dbReference type="ARBA" id="ARBA00023163"/>
    </source>
</evidence>
<dbReference type="PANTHER" id="PTHR30146:SF148">
    <property type="entry name" value="HTH-TYPE TRANSCRIPTIONAL REPRESSOR PURR-RELATED"/>
    <property type="match status" value="1"/>
</dbReference>
<dbReference type="KEGG" id="fgi:OP10G_1372"/>
<dbReference type="RefSeq" id="WP_025226643.1">
    <property type="nucleotide sequence ID" value="NZ_CP007139.1"/>
</dbReference>
<dbReference type="EMBL" id="CP007139">
    <property type="protein sequence ID" value="AIE84740.1"/>
    <property type="molecule type" value="Genomic_DNA"/>
</dbReference>
<gene>
    <name evidence="6" type="ORF">OP10G_1372</name>
</gene>
<dbReference type="CDD" id="cd01392">
    <property type="entry name" value="HTH_LacI"/>
    <property type="match status" value="1"/>
</dbReference>
<proteinExistence type="predicted"/>
<evidence type="ECO:0000313" key="6">
    <source>
        <dbReference type="EMBL" id="AIE84740.1"/>
    </source>
</evidence>
<dbReference type="InterPro" id="IPR046335">
    <property type="entry name" value="LacI/GalR-like_sensor"/>
</dbReference>
<evidence type="ECO:0000256" key="3">
    <source>
        <dbReference type="ARBA" id="ARBA00023125"/>
    </source>
</evidence>
<feature type="domain" description="HTH lacI-type" evidence="5">
    <location>
        <begin position="2"/>
        <end position="57"/>
    </location>
</feature>
<dbReference type="SMART" id="SM00354">
    <property type="entry name" value="HTH_LACI"/>
    <property type="match status" value="1"/>
</dbReference>
<dbReference type="Proteomes" id="UP000027982">
    <property type="component" value="Chromosome"/>
</dbReference>
<dbReference type="eggNOG" id="COG1609">
    <property type="taxonomic scope" value="Bacteria"/>
</dbReference>
<keyword evidence="7" id="KW-1185">Reference proteome</keyword>